<dbReference type="EMBL" id="NOKQ01000134">
    <property type="protein sequence ID" value="OZS79117.1"/>
    <property type="molecule type" value="Genomic_DNA"/>
</dbReference>
<comment type="caution">
    <text evidence="2">The sequence shown here is derived from an EMBL/GenBank/DDBJ whole genome shotgun (WGS) entry which is preliminary data.</text>
</comment>
<organism evidence="2 3">
    <name type="scientific">Tetzosporium hominis</name>
    <dbReference type="NCBI Taxonomy" id="2020506"/>
    <lineage>
        <taxon>Bacteria</taxon>
        <taxon>Bacillati</taxon>
        <taxon>Bacillota</taxon>
        <taxon>Bacilli</taxon>
        <taxon>Bacillales</taxon>
        <taxon>Caryophanaceae</taxon>
        <taxon>Tetzosporium</taxon>
    </lineage>
</organism>
<feature type="domain" description="CYTH" evidence="1">
    <location>
        <begin position="4"/>
        <end position="179"/>
    </location>
</feature>
<dbReference type="InterPro" id="IPR009195">
    <property type="entry name" value="Uncharacterised_YjbK"/>
</dbReference>
<evidence type="ECO:0000259" key="1">
    <source>
        <dbReference type="PROSITE" id="PS51707"/>
    </source>
</evidence>
<accession>A0A264W7U9</accession>
<dbReference type="InterPro" id="IPR033469">
    <property type="entry name" value="CYTH-like_dom_sf"/>
</dbReference>
<gene>
    <name evidence="2" type="ORF">CF394_01470</name>
</gene>
<dbReference type="PROSITE" id="PS51707">
    <property type="entry name" value="CYTH"/>
    <property type="match status" value="1"/>
</dbReference>
<dbReference type="SUPFAM" id="SSF55154">
    <property type="entry name" value="CYTH-like phosphatases"/>
    <property type="match status" value="1"/>
</dbReference>
<sequence length="181" mass="21571">MDIHTEIEFKSMLTKEEYKRILDAFPFTTYRQKNEYLDTVDHQFSQQKKGCRIRTKNSNFELTIKTPISQDETEERNWSLTAEQYKQFLLTRDLSYIDPLFSQPLLTIGTVVTVRSEGSYKSGVLMVDHSIYEFHEDYEVEFEVTDSRLGREEFESFLHEFELPYRPAEKKLVRMKTSGKH</sequence>
<dbReference type="Pfam" id="PF01928">
    <property type="entry name" value="CYTH"/>
    <property type="match status" value="1"/>
</dbReference>
<name>A0A264W7U9_9BACL</name>
<dbReference type="SMART" id="SM01118">
    <property type="entry name" value="CYTH"/>
    <property type="match status" value="1"/>
</dbReference>
<evidence type="ECO:0000313" key="3">
    <source>
        <dbReference type="Proteomes" id="UP000217065"/>
    </source>
</evidence>
<proteinExistence type="predicted"/>
<reference evidence="2 3" key="1">
    <citation type="submission" date="2017-07" db="EMBL/GenBank/DDBJ databases">
        <title>Tetzosporium hominis gen.nov. sp.nov.</title>
        <authorList>
            <person name="Tetz G."/>
            <person name="Tetz V."/>
        </authorList>
    </citation>
    <scope>NUCLEOTIDE SEQUENCE [LARGE SCALE GENOMIC DNA]</scope>
    <source>
        <strain evidence="2 3">VT-49</strain>
    </source>
</reference>
<dbReference type="Gene3D" id="2.40.320.10">
    <property type="entry name" value="Hypothetical Protein Pfu-838710-001"/>
    <property type="match status" value="1"/>
</dbReference>
<protein>
    <recommendedName>
        <fullName evidence="1">CYTH domain-containing protein</fullName>
    </recommendedName>
</protein>
<dbReference type="RefSeq" id="WP_094941496.1">
    <property type="nucleotide sequence ID" value="NZ_NOKQ01000134.1"/>
</dbReference>
<evidence type="ECO:0000313" key="2">
    <source>
        <dbReference type="EMBL" id="OZS79117.1"/>
    </source>
</evidence>
<dbReference type="Proteomes" id="UP000217065">
    <property type="component" value="Unassembled WGS sequence"/>
</dbReference>
<keyword evidence="3" id="KW-1185">Reference proteome</keyword>
<dbReference type="InterPro" id="IPR023577">
    <property type="entry name" value="CYTH_domain"/>
</dbReference>
<dbReference type="AlphaFoldDB" id="A0A264W7U9"/>
<dbReference type="OrthoDB" id="384378at2"/>
<dbReference type="PIRSF" id="PIRSF012526">
    <property type="entry name" value="CYTH_UCP012526"/>
    <property type="match status" value="1"/>
</dbReference>